<gene>
    <name evidence="2" type="ORF">Y882_02805</name>
</gene>
<comment type="caution">
    <text evidence="2">The sequence shown here is derived from an EMBL/GenBank/DDBJ whole genome shotgun (WGS) entry which is preliminary data.</text>
</comment>
<protein>
    <recommendedName>
        <fullName evidence="4">Helix-turn-helix domain-containing protein</fullName>
    </recommendedName>
</protein>
<evidence type="ECO:0008006" key="4">
    <source>
        <dbReference type="Google" id="ProtNLM"/>
    </source>
</evidence>
<name>A0A0G9H777_9GAMM</name>
<accession>A0A0G9H777</accession>
<evidence type="ECO:0000256" key="1">
    <source>
        <dbReference type="SAM" id="MobiDB-lite"/>
    </source>
</evidence>
<feature type="compositionally biased region" description="Basic and acidic residues" evidence="1">
    <location>
        <begin position="41"/>
        <end position="50"/>
    </location>
</feature>
<dbReference type="PATRIC" id="fig|1440762.4.peg.3340"/>
<organism evidence="2 3">
    <name type="scientific">Dyella japonica DSM 16301</name>
    <dbReference type="NCBI Taxonomy" id="1440762"/>
    <lineage>
        <taxon>Bacteria</taxon>
        <taxon>Pseudomonadati</taxon>
        <taxon>Pseudomonadota</taxon>
        <taxon>Gammaproteobacteria</taxon>
        <taxon>Lysobacterales</taxon>
        <taxon>Rhodanobacteraceae</taxon>
        <taxon>Dyella</taxon>
    </lineage>
</organism>
<evidence type="ECO:0000313" key="3">
    <source>
        <dbReference type="Proteomes" id="UP000035481"/>
    </source>
</evidence>
<dbReference type="Proteomes" id="UP000035481">
    <property type="component" value="Unassembled WGS sequence"/>
</dbReference>
<feature type="region of interest" description="Disordered" evidence="1">
    <location>
        <begin position="41"/>
        <end position="93"/>
    </location>
</feature>
<evidence type="ECO:0000313" key="2">
    <source>
        <dbReference type="EMBL" id="KLD65458.1"/>
    </source>
</evidence>
<dbReference type="STRING" id="1440762.Y882_02805"/>
<dbReference type="EMBL" id="JPLA01000006">
    <property type="protein sequence ID" value="KLD65458.1"/>
    <property type="molecule type" value="Genomic_DNA"/>
</dbReference>
<proteinExistence type="predicted"/>
<reference evidence="2 3" key="1">
    <citation type="journal article" date="2015" name="Antonie Van Leeuwenhoek">
        <title>A phylogenomic and molecular marker based taxonomic framework for the order Xanthomonadales: proposal to transfer the families Algiphilaceae and Solimonadaceae to the order Nevskiales ord. nov. and to create a new family within the order Xanthomonadales, the family Rhodanobacteraceae fam. nov., containing the genus Rhodanobacter and its closest relatives.</title>
        <authorList>
            <person name="Naushad S."/>
            <person name="Adeolu M."/>
            <person name="Wong S."/>
            <person name="Sohail M."/>
            <person name="Schellhorn H.E."/>
            <person name="Gupta R.S."/>
        </authorList>
    </citation>
    <scope>NUCLEOTIDE SEQUENCE [LARGE SCALE GENOMIC DNA]</scope>
    <source>
        <strain evidence="2 3">DSM 16301</strain>
    </source>
</reference>
<dbReference type="AlphaFoldDB" id="A0A0G9H777"/>
<sequence>MRCGERCLQELVDNGDIPALELNQKHTVLLREDVIDYVRTRGREQAAERKARAKRTNPPPSAEPKPHRTRSGPRRAAPPDLKAYEITTGVQPG</sequence>